<sequence length="181" mass="19113">MVVKGKKVVQAMKLLEVMGILDLLAGGALQELRVTCRALSRVAAAILAFSLSCPVAGRGGQVSRRGCPHGRRVAPGEWGRPRSTRCTLQQIGKGQLVMKICHLEAATVSTEAAPLLVEHGPLDGPSEVACCKKGVGHMLAHTLQPEKCGEKGLLRDQEALVAHSVMGVGSEGHRESKEQLG</sequence>
<keyword evidence="2" id="KW-1185">Reference proteome</keyword>
<proteinExistence type="predicted"/>
<organism evidence="1 2">
    <name type="scientific">Pleurodeles waltl</name>
    <name type="common">Iberian ribbed newt</name>
    <dbReference type="NCBI Taxonomy" id="8319"/>
    <lineage>
        <taxon>Eukaryota</taxon>
        <taxon>Metazoa</taxon>
        <taxon>Chordata</taxon>
        <taxon>Craniata</taxon>
        <taxon>Vertebrata</taxon>
        <taxon>Euteleostomi</taxon>
        <taxon>Amphibia</taxon>
        <taxon>Batrachia</taxon>
        <taxon>Caudata</taxon>
        <taxon>Salamandroidea</taxon>
        <taxon>Salamandridae</taxon>
        <taxon>Pleurodelinae</taxon>
        <taxon>Pleurodeles</taxon>
    </lineage>
</organism>
<comment type="caution">
    <text evidence="1">The sequence shown here is derived from an EMBL/GenBank/DDBJ whole genome shotgun (WGS) entry which is preliminary data.</text>
</comment>
<evidence type="ECO:0000313" key="2">
    <source>
        <dbReference type="Proteomes" id="UP001066276"/>
    </source>
</evidence>
<protein>
    <submittedName>
        <fullName evidence="1">Uncharacterized protein</fullName>
    </submittedName>
</protein>
<gene>
    <name evidence="1" type="ORF">NDU88_008791</name>
</gene>
<dbReference type="AlphaFoldDB" id="A0AAV7PX66"/>
<evidence type="ECO:0000313" key="1">
    <source>
        <dbReference type="EMBL" id="KAJ1130438.1"/>
    </source>
</evidence>
<accession>A0AAV7PX66</accession>
<name>A0AAV7PX66_PLEWA</name>
<dbReference type="EMBL" id="JANPWB010000011">
    <property type="protein sequence ID" value="KAJ1130438.1"/>
    <property type="molecule type" value="Genomic_DNA"/>
</dbReference>
<reference evidence="1" key="1">
    <citation type="journal article" date="2022" name="bioRxiv">
        <title>Sequencing and chromosome-scale assembly of the giantPleurodeles waltlgenome.</title>
        <authorList>
            <person name="Brown T."/>
            <person name="Elewa A."/>
            <person name="Iarovenko S."/>
            <person name="Subramanian E."/>
            <person name="Araus A.J."/>
            <person name="Petzold A."/>
            <person name="Susuki M."/>
            <person name="Suzuki K.-i.T."/>
            <person name="Hayashi T."/>
            <person name="Toyoda A."/>
            <person name="Oliveira C."/>
            <person name="Osipova E."/>
            <person name="Leigh N.D."/>
            <person name="Simon A."/>
            <person name="Yun M.H."/>
        </authorList>
    </citation>
    <scope>NUCLEOTIDE SEQUENCE</scope>
    <source>
        <strain evidence="1">20211129_DDA</strain>
        <tissue evidence="1">Liver</tissue>
    </source>
</reference>
<dbReference type="Proteomes" id="UP001066276">
    <property type="component" value="Chromosome 7"/>
</dbReference>